<keyword evidence="4" id="KW-1133">Transmembrane helix</keyword>
<dbReference type="InterPro" id="IPR034269">
    <property type="entry name" value="At5g42320_M14_CPD"/>
</dbReference>
<dbReference type="PROSITE" id="PS52035">
    <property type="entry name" value="PEPTIDASE_M14"/>
    <property type="match status" value="1"/>
</dbReference>
<dbReference type="GO" id="GO:0004181">
    <property type="term" value="F:metallocarboxypeptidase activity"/>
    <property type="evidence" value="ECO:0007669"/>
    <property type="project" value="InterPro"/>
</dbReference>
<comment type="cofactor">
    <cofactor evidence="1">
        <name>Zn(2+)</name>
        <dbReference type="ChEBI" id="CHEBI:29105"/>
    </cofactor>
</comment>
<name>A0A7I8KPI9_SPIIN</name>
<feature type="transmembrane region" description="Helical" evidence="4">
    <location>
        <begin position="407"/>
        <end position="426"/>
    </location>
</feature>
<proteinExistence type="inferred from homology"/>
<dbReference type="GO" id="GO:0005615">
    <property type="term" value="C:extracellular space"/>
    <property type="evidence" value="ECO:0007669"/>
    <property type="project" value="TreeGrafter"/>
</dbReference>
<dbReference type="SMART" id="SM00631">
    <property type="entry name" value="Zn_pept"/>
    <property type="match status" value="1"/>
</dbReference>
<dbReference type="PANTHER" id="PTHR11705">
    <property type="entry name" value="PROTEASE FAMILY M14 CARBOXYPEPTIDASE A,B"/>
    <property type="match status" value="1"/>
</dbReference>
<sequence>MGPLQSKTPFFAVSLFCDRYCCCFLLLLLLVSGRNGYYVGADSPLTAISHDLYRSSGTLLDEVKALVGRHPEQLTMEVMKAGDPGYLAEVTVVTYSRSGRDIGNSTFRVLLSFGQHGRELITSEVALRLLYALSEETKVPGVDPTYLDRVLDDLVIKVVPMENLNGRKLVESGELCERRNGRGVDLNRNWSVDWGKKEQDFDPYEENPGTAPFSEPEAQIMQKLAESFSPHVWVNVHSGMEGLFMPYDHKNSTPGGSKFWAMKSILEEVNRRHCHGRCIVGSGGGSVGYLAHGTSTDYMYDILRVPISFTFEIYGDLEAPSKDCFRMFNPVDAVTFSSVVNEWCAAFLLMFEIAPRRLGDTDGGRVSGDYGDSSGGLISESGGVAALRGGGAKVEGIELGLQELKTYFRLFMMSTVVLMFMFCTRISRNRSRQTKFGPLPL</sequence>
<protein>
    <recommendedName>
        <fullName evidence="5">Peptidase M14 domain-containing protein</fullName>
    </recommendedName>
</protein>
<evidence type="ECO:0000259" key="5">
    <source>
        <dbReference type="PROSITE" id="PS52035"/>
    </source>
</evidence>
<feature type="active site" description="Proton donor/acceptor" evidence="3">
    <location>
        <position position="312"/>
    </location>
</feature>
<evidence type="ECO:0000256" key="3">
    <source>
        <dbReference type="PROSITE-ProRule" id="PRU01379"/>
    </source>
</evidence>
<comment type="similarity">
    <text evidence="2 3">Belongs to the peptidase M14 family.</text>
</comment>
<evidence type="ECO:0000313" key="6">
    <source>
        <dbReference type="EMBL" id="CAA7399723.1"/>
    </source>
</evidence>
<keyword evidence="4" id="KW-0812">Transmembrane</keyword>
<accession>A0A7I8KPI9</accession>
<dbReference type="Gene3D" id="3.40.630.10">
    <property type="entry name" value="Zn peptidases"/>
    <property type="match status" value="1"/>
</dbReference>
<dbReference type="AlphaFoldDB" id="A0A7I8KPI9"/>
<gene>
    <name evidence="6" type="ORF">SI8410_07010393</name>
</gene>
<dbReference type="CDD" id="cd06227">
    <property type="entry name" value="M14-CPA-like"/>
    <property type="match status" value="1"/>
</dbReference>
<dbReference type="EMBL" id="LR746270">
    <property type="protein sequence ID" value="CAA7399723.1"/>
    <property type="molecule type" value="Genomic_DNA"/>
</dbReference>
<reference evidence="6" key="1">
    <citation type="submission" date="2020-02" db="EMBL/GenBank/DDBJ databases">
        <authorList>
            <person name="Scholz U."/>
            <person name="Mascher M."/>
            <person name="Fiebig A."/>
        </authorList>
    </citation>
    <scope>NUCLEOTIDE SEQUENCE</scope>
</reference>
<feature type="domain" description="Peptidase M14" evidence="5">
    <location>
        <begin position="52"/>
        <end position="338"/>
    </location>
</feature>
<dbReference type="GO" id="GO:0008270">
    <property type="term" value="F:zinc ion binding"/>
    <property type="evidence" value="ECO:0007669"/>
    <property type="project" value="InterPro"/>
</dbReference>
<dbReference type="Proteomes" id="UP000663760">
    <property type="component" value="Chromosome 7"/>
</dbReference>
<dbReference type="FunFam" id="3.40.630.10:FF:000064">
    <property type="entry name" value="Carboxypeptidase A6"/>
    <property type="match status" value="1"/>
</dbReference>
<evidence type="ECO:0000256" key="1">
    <source>
        <dbReference type="ARBA" id="ARBA00001947"/>
    </source>
</evidence>
<evidence type="ECO:0000256" key="4">
    <source>
        <dbReference type="SAM" id="Phobius"/>
    </source>
</evidence>
<dbReference type="PANTHER" id="PTHR11705:SF119">
    <property type="entry name" value="OS02G0119300 PROTEIN"/>
    <property type="match status" value="1"/>
</dbReference>
<keyword evidence="7" id="KW-1185">Reference proteome</keyword>
<evidence type="ECO:0000313" key="7">
    <source>
        <dbReference type="Proteomes" id="UP000663760"/>
    </source>
</evidence>
<evidence type="ECO:0000256" key="2">
    <source>
        <dbReference type="ARBA" id="ARBA00005988"/>
    </source>
</evidence>
<organism evidence="6 7">
    <name type="scientific">Spirodela intermedia</name>
    <name type="common">Intermediate duckweed</name>
    <dbReference type="NCBI Taxonomy" id="51605"/>
    <lineage>
        <taxon>Eukaryota</taxon>
        <taxon>Viridiplantae</taxon>
        <taxon>Streptophyta</taxon>
        <taxon>Embryophyta</taxon>
        <taxon>Tracheophyta</taxon>
        <taxon>Spermatophyta</taxon>
        <taxon>Magnoliopsida</taxon>
        <taxon>Liliopsida</taxon>
        <taxon>Araceae</taxon>
        <taxon>Lemnoideae</taxon>
        <taxon>Spirodela</taxon>
    </lineage>
</organism>
<dbReference type="InterPro" id="IPR000834">
    <property type="entry name" value="Peptidase_M14"/>
</dbReference>
<dbReference type="GO" id="GO:0006508">
    <property type="term" value="P:proteolysis"/>
    <property type="evidence" value="ECO:0007669"/>
    <property type="project" value="InterPro"/>
</dbReference>
<dbReference type="OrthoDB" id="3626597at2759"/>
<keyword evidence="4" id="KW-0472">Membrane</keyword>
<dbReference type="SUPFAM" id="SSF53187">
    <property type="entry name" value="Zn-dependent exopeptidases"/>
    <property type="match status" value="1"/>
</dbReference>
<dbReference type="Pfam" id="PF00246">
    <property type="entry name" value="Peptidase_M14"/>
    <property type="match status" value="1"/>
</dbReference>